<protein>
    <recommendedName>
        <fullName evidence="11">SET domain-containing protein</fullName>
    </recommendedName>
</protein>
<dbReference type="HOGENOM" id="CLU_016261_1_0_1"/>
<keyword evidence="8" id="KW-0496">Mitochondrion</keyword>
<keyword evidence="6" id="KW-0653">Protein transport</keyword>
<evidence type="ECO:0000256" key="10">
    <source>
        <dbReference type="SAM" id="MobiDB-lite"/>
    </source>
</evidence>
<dbReference type="GO" id="GO:0016031">
    <property type="term" value="P:tRNA import into mitochondrion"/>
    <property type="evidence" value="ECO:0007669"/>
    <property type="project" value="TreeGrafter"/>
</dbReference>
<dbReference type="Gene3D" id="6.10.140.2220">
    <property type="match status" value="1"/>
</dbReference>
<evidence type="ECO:0000256" key="1">
    <source>
        <dbReference type="ARBA" id="ARBA00004572"/>
    </source>
</evidence>
<dbReference type="SUPFAM" id="SSF82199">
    <property type="entry name" value="SET domain"/>
    <property type="match status" value="1"/>
</dbReference>
<evidence type="ECO:0000256" key="8">
    <source>
        <dbReference type="ARBA" id="ARBA00023128"/>
    </source>
</evidence>
<accession>A0A0C3E5C0</accession>
<evidence type="ECO:0000256" key="9">
    <source>
        <dbReference type="ARBA" id="ARBA00023136"/>
    </source>
</evidence>
<dbReference type="PRINTS" id="PR00351">
    <property type="entry name" value="OM20RECEPTOR"/>
</dbReference>
<dbReference type="Pfam" id="PF00856">
    <property type="entry name" value="SET"/>
    <property type="match status" value="1"/>
</dbReference>
<dbReference type="InterPro" id="IPR046341">
    <property type="entry name" value="SET_dom_sf"/>
</dbReference>
<keyword evidence="3" id="KW-0813">Transport</keyword>
<evidence type="ECO:0000313" key="13">
    <source>
        <dbReference type="Proteomes" id="UP000053989"/>
    </source>
</evidence>
<dbReference type="GO" id="GO:0006886">
    <property type="term" value="P:intracellular protein transport"/>
    <property type="evidence" value="ECO:0007669"/>
    <property type="project" value="InterPro"/>
</dbReference>
<keyword evidence="9" id="KW-0472">Membrane</keyword>
<dbReference type="Pfam" id="PF02064">
    <property type="entry name" value="MAS20"/>
    <property type="match status" value="1"/>
</dbReference>
<dbReference type="InterPro" id="IPR002056">
    <property type="entry name" value="MAS20"/>
</dbReference>
<dbReference type="Gene3D" id="1.10.220.160">
    <property type="match status" value="1"/>
</dbReference>
<evidence type="ECO:0000256" key="2">
    <source>
        <dbReference type="ARBA" id="ARBA00005792"/>
    </source>
</evidence>
<dbReference type="InParanoid" id="A0A0C3E5C0"/>
<dbReference type="SUPFAM" id="SSF47157">
    <property type="entry name" value="Mitochondrial import receptor subunit Tom20"/>
    <property type="match status" value="1"/>
</dbReference>
<dbReference type="GO" id="GO:0008320">
    <property type="term" value="F:protein transmembrane transporter activity"/>
    <property type="evidence" value="ECO:0007669"/>
    <property type="project" value="TreeGrafter"/>
</dbReference>
<dbReference type="GO" id="GO:0030943">
    <property type="term" value="F:mitochondrion targeting sequence binding"/>
    <property type="evidence" value="ECO:0007669"/>
    <property type="project" value="TreeGrafter"/>
</dbReference>
<keyword evidence="13" id="KW-1185">Reference proteome</keyword>
<reference evidence="12 13" key="1">
    <citation type="submission" date="2014-04" db="EMBL/GenBank/DDBJ databases">
        <authorList>
            <consortium name="DOE Joint Genome Institute"/>
            <person name="Kuo A."/>
            <person name="Kohler A."/>
            <person name="Nagy L.G."/>
            <person name="Floudas D."/>
            <person name="Copeland A."/>
            <person name="Barry K.W."/>
            <person name="Cichocki N."/>
            <person name="Veneault-Fourrey C."/>
            <person name="LaButti K."/>
            <person name="Lindquist E.A."/>
            <person name="Lipzen A."/>
            <person name="Lundell T."/>
            <person name="Morin E."/>
            <person name="Murat C."/>
            <person name="Sun H."/>
            <person name="Tunlid A."/>
            <person name="Henrissat B."/>
            <person name="Grigoriev I.V."/>
            <person name="Hibbett D.S."/>
            <person name="Martin F."/>
            <person name="Nordberg H.P."/>
            <person name="Cantor M.N."/>
            <person name="Hua S.X."/>
        </authorList>
    </citation>
    <scope>NUCLEOTIDE SEQUENCE [LARGE SCALE GENOMIC DNA]</scope>
    <source>
        <strain evidence="12 13">Foug A</strain>
    </source>
</reference>
<dbReference type="Proteomes" id="UP000053989">
    <property type="component" value="Unassembled WGS sequence"/>
</dbReference>
<keyword evidence="5" id="KW-1000">Mitochondrion outer membrane</keyword>
<dbReference type="PANTHER" id="PTHR12430:SF0">
    <property type="entry name" value="TRANSLOCASE OF OUTER MITOCHONDRIAL MEMBRANE 20"/>
    <property type="match status" value="1"/>
</dbReference>
<proteinExistence type="inferred from homology"/>
<dbReference type="GO" id="GO:0030150">
    <property type="term" value="P:protein import into mitochondrial matrix"/>
    <property type="evidence" value="ECO:0007669"/>
    <property type="project" value="TreeGrafter"/>
</dbReference>
<dbReference type="PANTHER" id="PTHR12430">
    <property type="entry name" value="MITOCHONDRIAL IMPORT RECEPTOR SUBUNIT TOM20"/>
    <property type="match status" value="1"/>
</dbReference>
<keyword evidence="4" id="KW-0812">Transmembrane</keyword>
<dbReference type="GO" id="GO:0005742">
    <property type="term" value="C:mitochondrial outer membrane translocase complex"/>
    <property type="evidence" value="ECO:0007669"/>
    <property type="project" value="InterPro"/>
</dbReference>
<keyword evidence="7" id="KW-1133">Transmembrane helix</keyword>
<dbReference type="Gene3D" id="2.170.270.10">
    <property type="entry name" value="SET domain"/>
    <property type="match status" value="1"/>
</dbReference>
<sequence>MAKTSTMLTVAGIAVGGLVAYAVYFDYRRRTDANFRKHLRKDKKRVAKSQTSSETSVNSGGVEESDLKSALEQVRKEEVPASAEEKERYFMSQVAMGEQLCARGPSFNLNAAMCFYRALRVYPSPVELIVIYEKTVPAPVFQLVMQLTNMDVKERVEGYYDCFPAKAMNVAVKTVDVPVNDKPGAFTRKKVLVCTKDFELGDLIYKEDAIVTALDMDLQGKGTHCSHCLRIIDTSSAVRPEIDWLHSVYCSQDCHNKAETYSQRLLFSLGSPIPEQIAVPLPASTTDERKKVQDAFTEYLEKRGKAAPQLVARFIARQVSAETAKMLATGLGTAGPADLGLTDGGDYTLYDHLERLRYLEMTPPEEETKLLKGVLQSALPGLEQFVTEERHATYLGGMSYNAFGVYFGEGREDKPEPTERPEDVEKTRTPIGTQKQVGAGFYAVSSYLNHSCTPSARPSFDNGTAELHVIASRALKCGDELTIAYVDVSQKEGESVVDARRRRRIELARGWRFACTCERCAKEADGMDEDPARDESKVSDAVNRVEGV</sequence>
<feature type="compositionally biased region" description="Polar residues" evidence="10">
    <location>
        <begin position="48"/>
        <end position="59"/>
    </location>
</feature>
<dbReference type="InterPro" id="IPR001214">
    <property type="entry name" value="SET_dom"/>
</dbReference>
<feature type="region of interest" description="Disordered" evidence="10">
    <location>
        <begin position="524"/>
        <end position="548"/>
    </location>
</feature>
<organism evidence="12 13">
    <name type="scientific">Scleroderma citrinum Foug A</name>
    <dbReference type="NCBI Taxonomy" id="1036808"/>
    <lineage>
        <taxon>Eukaryota</taxon>
        <taxon>Fungi</taxon>
        <taxon>Dikarya</taxon>
        <taxon>Basidiomycota</taxon>
        <taxon>Agaricomycotina</taxon>
        <taxon>Agaricomycetes</taxon>
        <taxon>Agaricomycetidae</taxon>
        <taxon>Boletales</taxon>
        <taxon>Sclerodermatineae</taxon>
        <taxon>Sclerodermataceae</taxon>
        <taxon>Scleroderma</taxon>
    </lineage>
</organism>
<comment type="similarity">
    <text evidence="2">Belongs to the Tom20 family.</text>
</comment>
<dbReference type="GO" id="GO:0006605">
    <property type="term" value="P:protein targeting"/>
    <property type="evidence" value="ECO:0007669"/>
    <property type="project" value="InterPro"/>
</dbReference>
<dbReference type="EMBL" id="KN822033">
    <property type="protein sequence ID" value="KIM63614.1"/>
    <property type="molecule type" value="Genomic_DNA"/>
</dbReference>
<dbReference type="PROSITE" id="PS50280">
    <property type="entry name" value="SET"/>
    <property type="match status" value="1"/>
</dbReference>
<reference evidence="13" key="2">
    <citation type="submission" date="2015-01" db="EMBL/GenBank/DDBJ databases">
        <title>Evolutionary Origins and Diversification of the Mycorrhizal Mutualists.</title>
        <authorList>
            <consortium name="DOE Joint Genome Institute"/>
            <consortium name="Mycorrhizal Genomics Consortium"/>
            <person name="Kohler A."/>
            <person name="Kuo A."/>
            <person name="Nagy L.G."/>
            <person name="Floudas D."/>
            <person name="Copeland A."/>
            <person name="Barry K.W."/>
            <person name="Cichocki N."/>
            <person name="Veneault-Fourrey C."/>
            <person name="LaButti K."/>
            <person name="Lindquist E.A."/>
            <person name="Lipzen A."/>
            <person name="Lundell T."/>
            <person name="Morin E."/>
            <person name="Murat C."/>
            <person name="Riley R."/>
            <person name="Ohm R."/>
            <person name="Sun H."/>
            <person name="Tunlid A."/>
            <person name="Henrissat B."/>
            <person name="Grigoriev I.V."/>
            <person name="Hibbett D.S."/>
            <person name="Martin F."/>
        </authorList>
    </citation>
    <scope>NUCLEOTIDE SEQUENCE [LARGE SCALE GENOMIC DNA]</scope>
    <source>
        <strain evidence="13">Foug A</strain>
    </source>
</reference>
<evidence type="ECO:0000256" key="4">
    <source>
        <dbReference type="ARBA" id="ARBA00022692"/>
    </source>
</evidence>
<evidence type="ECO:0000256" key="3">
    <source>
        <dbReference type="ARBA" id="ARBA00022448"/>
    </source>
</evidence>
<evidence type="ECO:0000259" key="11">
    <source>
        <dbReference type="PROSITE" id="PS50280"/>
    </source>
</evidence>
<evidence type="ECO:0000256" key="6">
    <source>
        <dbReference type="ARBA" id="ARBA00022927"/>
    </source>
</evidence>
<dbReference type="OrthoDB" id="2154253at2759"/>
<feature type="compositionally biased region" description="Basic and acidic residues" evidence="10">
    <location>
        <begin position="65"/>
        <end position="80"/>
    </location>
</feature>
<gene>
    <name evidence="12" type="ORF">SCLCIDRAFT_1214007</name>
</gene>
<dbReference type="Gene3D" id="1.20.960.10">
    <property type="entry name" value="Mitochondrial outer membrane translocase complex, subunit Tom20 domain"/>
    <property type="match status" value="1"/>
</dbReference>
<evidence type="ECO:0000256" key="7">
    <source>
        <dbReference type="ARBA" id="ARBA00022989"/>
    </source>
</evidence>
<feature type="domain" description="SET" evidence="11">
    <location>
        <begin position="168"/>
        <end position="486"/>
    </location>
</feature>
<dbReference type="InterPro" id="IPR023392">
    <property type="entry name" value="Tom20_dom_sf"/>
</dbReference>
<evidence type="ECO:0000313" key="12">
    <source>
        <dbReference type="EMBL" id="KIM63614.1"/>
    </source>
</evidence>
<name>A0A0C3E5C0_9AGAM</name>
<evidence type="ECO:0000256" key="5">
    <source>
        <dbReference type="ARBA" id="ARBA00022787"/>
    </source>
</evidence>
<feature type="region of interest" description="Disordered" evidence="10">
    <location>
        <begin position="43"/>
        <end position="80"/>
    </location>
</feature>
<dbReference type="AlphaFoldDB" id="A0A0C3E5C0"/>
<dbReference type="CDD" id="cd20071">
    <property type="entry name" value="SET_SMYD"/>
    <property type="match status" value="1"/>
</dbReference>
<dbReference type="STRING" id="1036808.A0A0C3E5C0"/>
<comment type="subcellular location">
    <subcellularLocation>
        <location evidence="1">Mitochondrion outer membrane</location>
        <topology evidence="1">Single-pass membrane protein</topology>
    </subcellularLocation>
</comment>